<evidence type="ECO:0000256" key="1">
    <source>
        <dbReference type="SAM" id="MobiDB-lite"/>
    </source>
</evidence>
<keyword evidence="4" id="KW-1185">Reference proteome</keyword>
<keyword evidence="2" id="KW-0472">Membrane</keyword>
<accession>A0A1D9GJD3</accession>
<name>A0A1D9GJD3_9GAMM</name>
<dbReference type="EMBL" id="CP017715">
    <property type="protein sequence ID" value="AOY87644.1"/>
    <property type="molecule type" value="Genomic_DNA"/>
</dbReference>
<organism evidence="3 4">
    <name type="scientific">Marinobacter salinus</name>
    <dbReference type="NCBI Taxonomy" id="1874317"/>
    <lineage>
        <taxon>Bacteria</taxon>
        <taxon>Pseudomonadati</taxon>
        <taxon>Pseudomonadota</taxon>
        <taxon>Gammaproteobacteria</taxon>
        <taxon>Pseudomonadales</taxon>
        <taxon>Marinobacteraceae</taxon>
        <taxon>Marinobacter</taxon>
    </lineage>
</organism>
<evidence type="ECO:0000313" key="4">
    <source>
        <dbReference type="Proteomes" id="UP000177445"/>
    </source>
</evidence>
<evidence type="ECO:0000256" key="2">
    <source>
        <dbReference type="SAM" id="Phobius"/>
    </source>
</evidence>
<protein>
    <recommendedName>
        <fullName evidence="5">HAMP domain-containing protein</fullName>
    </recommendedName>
</protein>
<evidence type="ECO:0000313" key="3">
    <source>
        <dbReference type="EMBL" id="AOY87644.1"/>
    </source>
</evidence>
<sequence>MAFTLEALAVGLLYQRGLRNLVLADLVFWLGLGIPLVLVCYRGFIGMGWEATLLIALKQPLNGLFNALLAGLAILAAQLYWRGDQQRSVGKAGLPSLLFHVLLTSILIAGAVPVIVESYSQRLQLEQRGLRMFAFLAGLLAFGILTARFLSQRLTEPLSKLERISQDLSSEIARGIQPQIPDRPIAEYDGLGNSLREMVLAARRARSRIARFQCGFVQCGRRDYGCHRSKGEHCSFQSCCRTRNGLQSRRHRGQTDLGISGASGRAWAR</sequence>
<keyword evidence="2" id="KW-0812">Transmembrane</keyword>
<feature type="transmembrane region" description="Helical" evidence="2">
    <location>
        <begin position="93"/>
        <end position="112"/>
    </location>
</feature>
<reference evidence="3 4" key="1">
    <citation type="submission" date="2016-10" db="EMBL/GenBank/DDBJ databases">
        <title>Marinobacter salinus sp. nov., a moderately halophilic bacterium isolated from a tidal flat environment.</title>
        <authorList>
            <person name="Park S.-J."/>
        </authorList>
    </citation>
    <scope>NUCLEOTIDE SEQUENCE [LARGE SCALE GENOMIC DNA]</scope>
    <source>
        <strain evidence="3 4">Hb8</strain>
    </source>
</reference>
<keyword evidence="2" id="KW-1133">Transmembrane helix</keyword>
<evidence type="ECO:0008006" key="5">
    <source>
        <dbReference type="Google" id="ProtNLM"/>
    </source>
</evidence>
<dbReference type="KEGG" id="msq:BKP64_05355"/>
<proteinExistence type="predicted"/>
<feature type="transmembrane region" description="Helical" evidence="2">
    <location>
        <begin position="132"/>
        <end position="150"/>
    </location>
</feature>
<dbReference type="AlphaFoldDB" id="A0A1D9GJD3"/>
<feature type="transmembrane region" description="Helical" evidence="2">
    <location>
        <begin position="64"/>
        <end position="81"/>
    </location>
</feature>
<dbReference type="STRING" id="1874317.BKP64_05355"/>
<gene>
    <name evidence="3" type="ORF">BKP64_05355</name>
</gene>
<feature type="region of interest" description="Disordered" evidence="1">
    <location>
        <begin position="250"/>
        <end position="269"/>
    </location>
</feature>
<dbReference type="Proteomes" id="UP000177445">
    <property type="component" value="Chromosome"/>
</dbReference>
<feature type="transmembrane region" description="Helical" evidence="2">
    <location>
        <begin position="21"/>
        <end position="44"/>
    </location>
</feature>